<gene>
    <name evidence="12" type="ORF">AFUS01_LOCUS43315</name>
</gene>
<dbReference type="PANTHER" id="PTHR22589:SF31">
    <property type="entry name" value="CARNITINE O-PALMITOYLTRANSFERASE"/>
    <property type="match status" value="1"/>
</dbReference>
<dbReference type="Pfam" id="PF00755">
    <property type="entry name" value="Carn_acyltransf"/>
    <property type="match status" value="1"/>
</dbReference>
<keyword evidence="6" id="KW-0443">Lipid metabolism</keyword>
<keyword evidence="4" id="KW-0276">Fatty acid metabolism</keyword>
<evidence type="ECO:0000256" key="10">
    <source>
        <dbReference type="RuleBase" id="RU003801"/>
    </source>
</evidence>
<evidence type="ECO:0000256" key="6">
    <source>
        <dbReference type="ARBA" id="ARBA00023098"/>
    </source>
</evidence>
<evidence type="ECO:0000256" key="9">
    <source>
        <dbReference type="PIRSR" id="PIRSR600542-1"/>
    </source>
</evidence>
<dbReference type="PANTHER" id="PTHR22589">
    <property type="entry name" value="CARNITINE O-ACYLTRANSFERASE"/>
    <property type="match status" value="1"/>
</dbReference>
<dbReference type="AlphaFoldDB" id="A0A8J2PZ26"/>
<dbReference type="FunFam" id="3.30.559.10:FF:000002">
    <property type="entry name" value="carnitine O-palmitoyltransferase 1, liver isoform"/>
    <property type="match status" value="1"/>
</dbReference>
<dbReference type="Proteomes" id="UP000708208">
    <property type="component" value="Unassembled WGS sequence"/>
</dbReference>
<dbReference type="GO" id="GO:0009437">
    <property type="term" value="P:carnitine metabolic process"/>
    <property type="evidence" value="ECO:0007669"/>
    <property type="project" value="TreeGrafter"/>
</dbReference>
<dbReference type="GO" id="GO:0005739">
    <property type="term" value="C:mitochondrion"/>
    <property type="evidence" value="ECO:0007669"/>
    <property type="project" value="TreeGrafter"/>
</dbReference>
<keyword evidence="8 10" id="KW-0012">Acyltransferase</keyword>
<evidence type="ECO:0000256" key="5">
    <source>
        <dbReference type="ARBA" id="ARBA00022989"/>
    </source>
</evidence>
<keyword evidence="7" id="KW-0472">Membrane</keyword>
<keyword evidence="3" id="KW-0812">Transmembrane</keyword>
<keyword evidence="5" id="KW-1133">Transmembrane helix</keyword>
<evidence type="ECO:0000256" key="3">
    <source>
        <dbReference type="ARBA" id="ARBA00022692"/>
    </source>
</evidence>
<evidence type="ECO:0000256" key="1">
    <source>
        <dbReference type="ARBA" id="ARBA00004141"/>
    </source>
</evidence>
<feature type="active site" description="Proton acceptor" evidence="9">
    <location>
        <position position="292"/>
    </location>
</feature>
<dbReference type="PROSITE" id="PS00440">
    <property type="entry name" value="ACYLTRANSF_C_2"/>
    <property type="match status" value="1"/>
</dbReference>
<dbReference type="GO" id="GO:0016020">
    <property type="term" value="C:membrane"/>
    <property type="evidence" value="ECO:0007669"/>
    <property type="project" value="UniProtKB-SubCell"/>
</dbReference>
<dbReference type="GO" id="GO:0006631">
    <property type="term" value="P:fatty acid metabolic process"/>
    <property type="evidence" value="ECO:0007669"/>
    <property type="project" value="UniProtKB-KW"/>
</dbReference>
<accession>A0A8J2PZ26</accession>
<keyword evidence="2 10" id="KW-0808">Transferase</keyword>
<dbReference type="InterPro" id="IPR000542">
    <property type="entry name" value="Carn_acyl_trans"/>
</dbReference>
<evidence type="ECO:0000313" key="13">
    <source>
        <dbReference type="Proteomes" id="UP000708208"/>
    </source>
</evidence>
<evidence type="ECO:0000256" key="4">
    <source>
        <dbReference type="ARBA" id="ARBA00022832"/>
    </source>
</evidence>
<evidence type="ECO:0000259" key="11">
    <source>
        <dbReference type="Pfam" id="PF00755"/>
    </source>
</evidence>
<comment type="subcellular location">
    <subcellularLocation>
        <location evidence="1">Membrane</location>
        <topology evidence="1">Multi-pass membrane protein</topology>
    </subcellularLocation>
</comment>
<proteinExistence type="inferred from homology"/>
<feature type="non-terminal residue" evidence="12">
    <location>
        <position position="1"/>
    </location>
</feature>
<sequence length="580" mass="66517">HLKSMKPLLTPSQYAQLEEKAHEFVSGPASKLQRYLKLRWWFTPNYISDWWEEYVYLKARASLLTSSSYYFVDTIDESIRDQATRAALVAYSSLCTREAIENGTFETLMPQGLIPVCNWQYSRMFNTCRIPGDTIDRLRHDVFSDHIVVVHQGRYFRLNIYRQGSKKLLSPAELHLQFQRILADTSKPEDGEDKLADLTTWKRDEWAQARRKFLCQGVNQDSLEAVESSAFFFHLDENEYKTETIEQSAKSTAGLVSLGMGAAYGNGGARWMDKSLNFFVAKNGRAGGVCEHSWGDGMISSHMWEVNLKFCLNFDKLDESGKFIIPVEIEPPYPQRLKWSLSEECLEAIEISSKRASTAMAELDADILVFSEFGKDGMKKCRVSPDAYIQMALQLAYYRDQGKFDQTYEPCMTRLYLQGRTETIRSCTEESCRWVLSMENKSPRDLQKLYFKEACDNHQQNYREAMNGRGSDRHLFGLYVVSKYLKMDIPYLEDAISNAWPLSTSQLPIHQTKLKNVHCPAGGFIPVEKDGYGVAYIISGEDVVFFDVNSVKSSPNTDSPRLGKHIQQAMLDIHDLFFPK</sequence>
<dbReference type="OrthoDB" id="240216at2759"/>
<comment type="caution">
    <text evidence="12">The sequence shown here is derived from an EMBL/GenBank/DDBJ whole genome shotgun (WGS) entry which is preliminary data.</text>
</comment>
<organism evidence="12 13">
    <name type="scientific">Allacma fusca</name>
    <dbReference type="NCBI Taxonomy" id="39272"/>
    <lineage>
        <taxon>Eukaryota</taxon>
        <taxon>Metazoa</taxon>
        <taxon>Ecdysozoa</taxon>
        <taxon>Arthropoda</taxon>
        <taxon>Hexapoda</taxon>
        <taxon>Collembola</taxon>
        <taxon>Symphypleona</taxon>
        <taxon>Sminthuridae</taxon>
        <taxon>Allacma</taxon>
    </lineage>
</organism>
<dbReference type="EMBL" id="CAJVCH010569997">
    <property type="protein sequence ID" value="CAG7833727.1"/>
    <property type="molecule type" value="Genomic_DNA"/>
</dbReference>
<evidence type="ECO:0000256" key="8">
    <source>
        <dbReference type="ARBA" id="ARBA00023315"/>
    </source>
</evidence>
<evidence type="ECO:0000256" key="2">
    <source>
        <dbReference type="ARBA" id="ARBA00022679"/>
    </source>
</evidence>
<keyword evidence="13" id="KW-1185">Reference proteome</keyword>
<name>A0A8J2PZ26_9HEXA</name>
<dbReference type="GO" id="GO:0004095">
    <property type="term" value="F:carnitine O-palmitoyltransferase activity"/>
    <property type="evidence" value="ECO:0007669"/>
    <property type="project" value="TreeGrafter"/>
</dbReference>
<dbReference type="InterPro" id="IPR039551">
    <property type="entry name" value="Cho/carn_acyl_trans"/>
</dbReference>
<reference evidence="12" key="1">
    <citation type="submission" date="2021-06" db="EMBL/GenBank/DDBJ databases">
        <authorList>
            <person name="Hodson N. C."/>
            <person name="Mongue J. A."/>
            <person name="Jaron S. K."/>
        </authorList>
    </citation>
    <scope>NUCLEOTIDE SEQUENCE</scope>
</reference>
<evidence type="ECO:0000313" key="12">
    <source>
        <dbReference type="EMBL" id="CAG7833727.1"/>
    </source>
</evidence>
<feature type="domain" description="Choline/carnitine acyltransferase" evidence="11">
    <location>
        <begin position="2"/>
        <end position="568"/>
    </location>
</feature>
<evidence type="ECO:0000256" key="7">
    <source>
        <dbReference type="ARBA" id="ARBA00023136"/>
    </source>
</evidence>
<comment type="similarity">
    <text evidence="10">Belongs to the carnitine/choline acetyltransferase family.</text>
</comment>
<protein>
    <recommendedName>
        <fullName evidence="11">Choline/carnitine acyltransferase domain-containing protein</fullName>
    </recommendedName>
</protein>